<evidence type="ECO:0000313" key="2">
    <source>
        <dbReference type="Proteomes" id="UP000070444"/>
    </source>
</evidence>
<proteinExistence type="predicted"/>
<keyword evidence="2" id="KW-1185">Reference proteome</keyword>
<dbReference type="AlphaFoldDB" id="A0A137PGS8"/>
<organism evidence="1 2">
    <name type="scientific">Conidiobolus coronatus (strain ATCC 28846 / CBS 209.66 / NRRL 28638)</name>
    <name type="common">Delacroixia coronata</name>
    <dbReference type="NCBI Taxonomy" id="796925"/>
    <lineage>
        <taxon>Eukaryota</taxon>
        <taxon>Fungi</taxon>
        <taxon>Fungi incertae sedis</taxon>
        <taxon>Zoopagomycota</taxon>
        <taxon>Entomophthoromycotina</taxon>
        <taxon>Entomophthoromycetes</taxon>
        <taxon>Entomophthorales</taxon>
        <taxon>Ancylistaceae</taxon>
        <taxon>Conidiobolus</taxon>
    </lineage>
</organism>
<dbReference type="EMBL" id="KQ964426">
    <property type="protein sequence ID" value="KXN74203.1"/>
    <property type="molecule type" value="Genomic_DNA"/>
</dbReference>
<accession>A0A137PGS8</accession>
<reference evidence="1 2" key="1">
    <citation type="journal article" date="2015" name="Genome Biol. Evol.">
        <title>Phylogenomic analyses indicate that early fungi evolved digesting cell walls of algal ancestors of land plants.</title>
        <authorList>
            <person name="Chang Y."/>
            <person name="Wang S."/>
            <person name="Sekimoto S."/>
            <person name="Aerts A.L."/>
            <person name="Choi C."/>
            <person name="Clum A."/>
            <person name="LaButti K.M."/>
            <person name="Lindquist E.A."/>
            <person name="Yee Ngan C."/>
            <person name="Ohm R.A."/>
            <person name="Salamov A.A."/>
            <person name="Grigoriev I.V."/>
            <person name="Spatafora J.W."/>
            <person name="Berbee M.L."/>
        </authorList>
    </citation>
    <scope>NUCLEOTIDE SEQUENCE [LARGE SCALE GENOMIC DNA]</scope>
    <source>
        <strain evidence="1 2">NRRL 28638</strain>
    </source>
</reference>
<evidence type="ECO:0000313" key="1">
    <source>
        <dbReference type="EMBL" id="KXN74203.1"/>
    </source>
</evidence>
<sequence>MKDQGNNYLIKFNPFESNEEIEGYIDDMKTQGAQIIEKYNDEFKGALVSMEDGTLSILKDYGRYEILKQ</sequence>
<protein>
    <submittedName>
        <fullName evidence="1">Uncharacterized protein</fullName>
    </submittedName>
</protein>
<dbReference type="Proteomes" id="UP000070444">
    <property type="component" value="Unassembled WGS sequence"/>
</dbReference>
<gene>
    <name evidence="1" type="ORF">CONCODRAFT_76955</name>
</gene>
<dbReference type="SUPFAM" id="SSF54897">
    <property type="entry name" value="Protease propeptides/inhibitors"/>
    <property type="match status" value="1"/>
</dbReference>
<name>A0A137PGS8_CONC2</name>